<dbReference type="GO" id="GO:0002098">
    <property type="term" value="P:tRNA wobble uridine modification"/>
    <property type="evidence" value="ECO:0007669"/>
    <property type="project" value="TreeGrafter"/>
</dbReference>
<gene>
    <name evidence="9" type="ORF">TOT_040000982</name>
</gene>
<dbReference type="FunFam" id="3.30.1360.120:FF:000007">
    <property type="entry name" value="tRNA modification GTPase GTPBP3, mitochondrial"/>
    <property type="match status" value="1"/>
</dbReference>
<keyword evidence="10" id="KW-1185">Reference proteome</keyword>
<dbReference type="Gene3D" id="3.40.50.300">
    <property type="entry name" value="P-loop containing nucleotide triphosphate hydrolases"/>
    <property type="match status" value="1"/>
</dbReference>
<dbReference type="GO" id="GO:0003924">
    <property type="term" value="F:GTPase activity"/>
    <property type="evidence" value="ECO:0007669"/>
    <property type="project" value="InterPro"/>
</dbReference>
<evidence type="ECO:0000313" key="9">
    <source>
        <dbReference type="EMBL" id="BAM42478.1"/>
    </source>
</evidence>
<feature type="domain" description="G" evidence="6">
    <location>
        <begin position="253"/>
        <end position="359"/>
    </location>
</feature>
<dbReference type="InterPro" id="IPR027266">
    <property type="entry name" value="TrmE/GcvT-like"/>
</dbReference>
<evidence type="ECO:0000256" key="4">
    <source>
        <dbReference type="ARBA" id="ARBA00022741"/>
    </source>
</evidence>
<keyword evidence="3" id="KW-0819">tRNA processing</keyword>
<evidence type="ECO:0000313" key="10">
    <source>
        <dbReference type="Proteomes" id="UP000003786"/>
    </source>
</evidence>
<comment type="similarity">
    <text evidence="2">Belongs to the TRAFAC class TrmE-Era-EngA-EngB-Septin-like GTPase superfamily. TrmE GTPase family.</text>
</comment>
<dbReference type="GO" id="GO:0005525">
    <property type="term" value="F:GTP binding"/>
    <property type="evidence" value="ECO:0007669"/>
    <property type="project" value="UniProtKB-KW"/>
</dbReference>
<dbReference type="InterPro" id="IPR027368">
    <property type="entry name" value="MnmE_dom2"/>
</dbReference>
<dbReference type="InterPro" id="IPR006073">
    <property type="entry name" value="GTP-bd"/>
</dbReference>
<evidence type="ECO:0000259" key="8">
    <source>
        <dbReference type="Pfam" id="PF12631"/>
    </source>
</evidence>
<dbReference type="NCBIfam" id="TIGR00231">
    <property type="entry name" value="small_GTP"/>
    <property type="match status" value="1"/>
</dbReference>
<protein>
    <submittedName>
        <fullName evidence="9">tRNA modification GTPase</fullName>
    </submittedName>
</protein>
<dbReference type="GO" id="GO:0005739">
    <property type="term" value="C:mitochondrion"/>
    <property type="evidence" value="ECO:0007669"/>
    <property type="project" value="UniProtKB-SubCell"/>
</dbReference>
<sequence>MLDTFKNVFYNSETSDLKDSIFPNETIYGLSSGIPDGGCGIAVVRVSGRDSVNILNILTNKNADTCSYKPREVNLTKLYSPIDGNIIDHALTIYFKSPNSYTGEDVVEFHTHGSKAVILELFNNFVYISNNFNVRLRQAEKGEFTRRAYYSGKFNLTQVEAIRELIASNNQIQKKNSILKLNNNLYNLYQKWTKNLSGIVARVEGSIDFQEESCSDIILKDTSVIRNLLTDLLVDIKSHINNKKEEIVYGIKLLLMGPPNSGKSSFVNNLFNEEISIVSSLPGTTRDLIRVNYKLNDLSFQIIDTAGVRTISPDTKNDNETIEMLGINKAIDQIKSSNIILFIFDPLNTKDSMYSLSRLFSEFNDQDDEADKLIYILVGKIDLIEDVIKYHEMIREFLSKLGERNEKLSKIVSNVKVLSTCNLNQSSVNYIMKEVNRDINKHYQLDSDTLFINEQRHKSHLNNIVKYIQKIIDLIDDNKADLEIIAEYLRYS</sequence>
<dbReference type="CDD" id="cd14858">
    <property type="entry name" value="TrmE_N"/>
    <property type="match status" value="1"/>
</dbReference>
<keyword evidence="4" id="KW-0547">Nucleotide-binding</keyword>
<name>J7M8Q2_THEOR</name>
<evidence type="ECO:0000256" key="1">
    <source>
        <dbReference type="ARBA" id="ARBA00004173"/>
    </source>
</evidence>
<dbReference type="Proteomes" id="UP000003786">
    <property type="component" value="Chromosome 4"/>
</dbReference>
<accession>J7M8Q2</accession>
<dbReference type="RefSeq" id="XP_009692779.1">
    <property type="nucleotide sequence ID" value="XM_009694484.1"/>
</dbReference>
<dbReference type="PANTHER" id="PTHR42714:SF2">
    <property type="entry name" value="TRNA MODIFICATION GTPASE GTPBP3, MITOCHONDRIAL"/>
    <property type="match status" value="1"/>
</dbReference>
<evidence type="ECO:0000259" key="7">
    <source>
        <dbReference type="Pfam" id="PF10396"/>
    </source>
</evidence>
<feature type="domain" description="GTP-binding protein TrmE N-terminal" evidence="7">
    <location>
        <begin position="26"/>
        <end position="153"/>
    </location>
</feature>
<dbReference type="GeneID" id="20717002"/>
<organism evidence="9 10">
    <name type="scientific">Theileria orientalis strain Shintoku</name>
    <dbReference type="NCBI Taxonomy" id="869250"/>
    <lineage>
        <taxon>Eukaryota</taxon>
        <taxon>Sar</taxon>
        <taxon>Alveolata</taxon>
        <taxon>Apicomplexa</taxon>
        <taxon>Aconoidasida</taxon>
        <taxon>Piroplasmida</taxon>
        <taxon>Theileriidae</taxon>
        <taxon>Theileria</taxon>
    </lineage>
</organism>
<reference evidence="9 10" key="1">
    <citation type="journal article" date="2012" name="MBio">
        <title>Comparative genome analysis of three eukaryotic parasites with differing abilities to transform leukocytes reveals key mediators of Theileria-induced leukocyte transformation.</title>
        <authorList>
            <person name="Hayashida K."/>
            <person name="Hara Y."/>
            <person name="Abe T."/>
            <person name="Yamasaki C."/>
            <person name="Toyoda A."/>
            <person name="Kosuge T."/>
            <person name="Suzuki Y."/>
            <person name="Sato Y."/>
            <person name="Kawashima S."/>
            <person name="Katayama T."/>
            <person name="Wakaguri H."/>
            <person name="Inoue N."/>
            <person name="Homma K."/>
            <person name="Tada-Umezaki M."/>
            <person name="Yagi Y."/>
            <person name="Fujii Y."/>
            <person name="Habara T."/>
            <person name="Kanehisa M."/>
            <person name="Watanabe H."/>
            <person name="Ito K."/>
            <person name="Gojobori T."/>
            <person name="Sugawara H."/>
            <person name="Imanishi T."/>
            <person name="Weir W."/>
            <person name="Gardner M."/>
            <person name="Pain A."/>
            <person name="Shiels B."/>
            <person name="Hattori M."/>
            <person name="Nene V."/>
            <person name="Sugimoto C."/>
        </authorList>
    </citation>
    <scope>NUCLEOTIDE SEQUENCE [LARGE SCALE GENOMIC DNA]</scope>
    <source>
        <strain evidence="9 10">Shintoku</strain>
    </source>
</reference>
<comment type="subcellular location">
    <subcellularLocation>
        <location evidence="1">Mitochondrion</location>
    </subcellularLocation>
</comment>
<dbReference type="KEGG" id="tot:TOT_040000982"/>
<dbReference type="InterPro" id="IPR004520">
    <property type="entry name" value="GTPase_MnmE"/>
</dbReference>
<dbReference type="InterPro" id="IPR018948">
    <property type="entry name" value="GTP-bd_TrmE_N"/>
</dbReference>
<dbReference type="Gene3D" id="3.30.1360.120">
    <property type="entry name" value="Probable tRNA modification gtpase trme, domain 1"/>
    <property type="match status" value="1"/>
</dbReference>
<dbReference type="Pfam" id="PF01926">
    <property type="entry name" value="MMR_HSR1"/>
    <property type="match status" value="1"/>
</dbReference>
<dbReference type="Pfam" id="PF12631">
    <property type="entry name" value="MnmE_helical"/>
    <property type="match status" value="1"/>
</dbReference>
<feature type="domain" description="MnmE helical" evidence="8">
    <location>
        <begin position="156"/>
        <end position="491"/>
    </location>
</feature>
<evidence type="ECO:0000256" key="2">
    <source>
        <dbReference type="ARBA" id="ARBA00011043"/>
    </source>
</evidence>
<dbReference type="HAMAP" id="MF_00379">
    <property type="entry name" value="GTPase_MnmE"/>
    <property type="match status" value="1"/>
</dbReference>
<dbReference type="PANTHER" id="PTHR42714">
    <property type="entry name" value="TRNA MODIFICATION GTPASE GTPBP3"/>
    <property type="match status" value="1"/>
</dbReference>
<dbReference type="EMBL" id="AP011949">
    <property type="protein sequence ID" value="BAM42478.1"/>
    <property type="molecule type" value="Genomic_DNA"/>
</dbReference>
<dbReference type="Gene3D" id="1.20.120.430">
    <property type="entry name" value="tRNA modification GTPase MnmE domain 2"/>
    <property type="match status" value="1"/>
</dbReference>
<evidence type="ECO:0000256" key="3">
    <source>
        <dbReference type="ARBA" id="ARBA00022694"/>
    </source>
</evidence>
<dbReference type="SUPFAM" id="SSF52540">
    <property type="entry name" value="P-loop containing nucleoside triphosphate hydrolases"/>
    <property type="match status" value="1"/>
</dbReference>
<dbReference type="OMA" id="FTRRAYY"/>
<dbReference type="Pfam" id="PF10396">
    <property type="entry name" value="TrmE_N"/>
    <property type="match status" value="1"/>
</dbReference>
<dbReference type="InterPro" id="IPR027417">
    <property type="entry name" value="P-loop_NTPase"/>
</dbReference>
<dbReference type="eggNOG" id="KOG1191">
    <property type="taxonomic scope" value="Eukaryota"/>
</dbReference>
<evidence type="ECO:0000256" key="5">
    <source>
        <dbReference type="ARBA" id="ARBA00023134"/>
    </source>
</evidence>
<dbReference type="AlphaFoldDB" id="J7M8Q2"/>
<dbReference type="STRING" id="869250.J7M8Q2"/>
<dbReference type="VEuPathDB" id="PiroplasmaDB:TOT_040000982"/>
<dbReference type="OrthoDB" id="188276at2759"/>
<keyword evidence="5" id="KW-0342">GTP-binding</keyword>
<dbReference type="InterPro" id="IPR025867">
    <property type="entry name" value="MnmE_helical"/>
</dbReference>
<evidence type="ECO:0000259" key="6">
    <source>
        <dbReference type="Pfam" id="PF01926"/>
    </source>
</evidence>
<proteinExistence type="inferred from homology"/>
<dbReference type="InterPro" id="IPR005225">
    <property type="entry name" value="Small_GTP-bd"/>
</dbReference>
<dbReference type="GO" id="GO:0030488">
    <property type="term" value="P:tRNA methylation"/>
    <property type="evidence" value="ECO:0007669"/>
    <property type="project" value="TreeGrafter"/>
</dbReference>